<keyword evidence="8" id="KW-0472">Membrane</keyword>
<evidence type="ECO:0000256" key="7">
    <source>
        <dbReference type="ARBA" id="ARBA00023128"/>
    </source>
</evidence>
<evidence type="ECO:0000256" key="4">
    <source>
        <dbReference type="ARBA" id="ARBA00022692"/>
    </source>
</evidence>
<keyword evidence="4" id="KW-0812">Transmembrane</keyword>
<organism evidence="9">
    <name type="scientific">viral metagenome</name>
    <dbReference type="NCBI Taxonomy" id="1070528"/>
    <lineage>
        <taxon>unclassified sequences</taxon>
        <taxon>metagenomes</taxon>
        <taxon>organismal metagenomes</taxon>
    </lineage>
</organism>
<name>A0A6C0C3L0_9ZZZZ</name>
<dbReference type="InterPro" id="IPR049563">
    <property type="entry name" value="TXTP-like"/>
</dbReference>
<dbReference type="InterPro" id="IPR023395">
    <property type="entry name" value="MCP_dom_sf"/>
</dbReference>
<accession>A0A6C0C3L0</accession>
<keyword evidence="6" id="KW-1133">Transmembrane helix</keyword>
<dbReference type="GO" id="GO:0006843">
    <property type="term" value="P:mitochondrial citrate transmembrane transport"/>
    <property type="evidence" value="ECO:0007669"/>
    <property type="project" value="TreeGrafter"/>
</dbReference>
<dbReference type="Gene3D" id="1.50.40.10">
    <property type="entry name" value="Mitochondrial carrier domain"/>
    <property type="match status" value="1"/>
</dbReference>
<comment type="similarity">
    <text evidence="2">Belongs to the mitochondrial carrier (TC 2.A.29) family.</text>
</comment>
<dbReference type="GO" id="GO:0071913">
    <property type="term" value="F:citrate secondary active transmembrane transporter activity"/>
    <property type="evidence" value="ECO:0007669"/>
    <property type="project" value="TreeGrafter"/>
</dbReference>
<evidence type="ECO:0000256" key="3">
    <source>
        <dbReference type="ARBA" id="ARBA00022448"/>
    </source>
</evidence>
<dbReference type="PRINTS" id="PR00926">
    <property type="entry name" value="MITOCARRIER"/>
</dbReference>
<protein>
    <recommendedName>
        <fullName evidence="10">Mitochondrial carrier protein</fullName>
    </recommendedName>
</protein>
<keyword evidence="3" id="KW-0813">Transport</keyword>
<dbReference type="PROSITE" id="PS50920">
    <property type="entry name" value="SOLCAR"/>
    <property type="match status" value="3"/>
</dbReference>
<dbReference type="InterPro" id="IPR002067">
    <property type="entry name" value="MCP"/>
</dbReference>
<evidence type="ECO:0008006" key="10">
    <source>
        <dbReference type="Google" id="ProtNLM"/>
    </source>
</evidence>
<dbReference type="InterPro" id="IPR018108">
    <property type="entry name" value="MCP_transmembrane"/>
</dbReference>
<evidence type="ECO:0000256" key="8">
    <source>
        <dbReference type="ARBA" id="ARBA00023136"/>
    </source>
</evidence>
<evidence type="ECO:0000313" key="9">
    <source>
        <dbReference type="EMBL" id="QHS98902.1"/>
    </source>
</evidence>
<keyword evidence="5" id="KW-0677">Repeat</keyword>
<proteinExistence type="inferred from homology"/>
<evidence type="ECO:0000256" key="1">
    <source>
        <dbReference type="ARBA" id="ARBA00004225"/>
    </source>
</evidence>
<dbReference type="PANTHER" id="PTHR45788:SF4">
    <property type="entry name" value="TRICARBOXYLATE TRANSPORT PROTEIN, MITOCHONDRIAL"/>
    <property type="match status" value="1"/>
</dbReference>
<evidence type="ECO:0000256" key="6">
    <source>
        <dbReference type="ARBA" id="ARBA00022989"/>
    </source>
</evidence>
<evidence type="ECO:0000256" key="5">
    <source>
        <dbReference type="ARBA" id="ARBA00022737"/>
    </source>
</evidence>
<dbReference type="Pfam" id="PF00153">
    <property type="entry name" value="Mito_carr"/>
    <property type="match status" value="3"/>
</dbReference>
<dbReference type="EMBL" id="MN739328">
    <property type="protein sequence ID" value="QHS98902.1"/>
    <property type="molecule type" value="Genomic_DNA"/>
</dbReference>
<sequence length="261" mass="29101">MSKDIVAGGITGILSQLLTWPTEFLKTTKQLPKYNNQSIFNSVKKEVYINGPKVFYRGSLAQVISAFPRSATRFTVYNKTHSFLDKNNINPTVAKMFSGIIAGSMEAFFIQTPAEIIKVQCINKKINAVNATKTIFLENGFLGFWTGVWPTVIRQGSSQGISFTVCHTLKPYLDSHDIGFSALIAGGCGGIVATLCNNPIDVVKTYQQSDRKSKSILEIMKEIKKTKTIAGFYTGISFRLMRMVPLHGSTFYFYDIIKKYV</sequence>
<dbReference type="AlphaFoldDB" id="A0A6C0C3L0"/>
<reference evidence="9" key="1">
    <citation type="journal article" date="2020" name="Nature">
        <title>Giant virus diversity and host interactions through global metagenomics.</title>
        <authorList>
            <person name="Schulz F."/>
            <person name="Roux S."/>
            <person name="Paez-Espino D."/>
            <person name="Jungbluth S."/>
            <person name="Walsh D.A."/>
            <person name="Denef V.J."/>
            <person name="McMahon K.D."/>
            <person name="Konstantinidis K.T."/>
            <person name="Eloe-Fadrosh E.A."/>
            <person name="Kyrpides N.C."/>
            <person name="Woyke T."/>
        </authorList>
    </citation>
    <scope>NUCLEOTIDE SEQUENCE</scope>
    <source>
        <strain evidence="9">GVMAG-M-3300020185-18</strain>
    </source>
</reference>
<dbReference type="GO" id="GO:0031966">
    <property type="term" value="C:mitochondrial membrane"/>
    <property type="evidence" value="ECO:0007669"/>
    <property type="project" value="UniProtKB-SubCell"/>
</dbReference>
<comment type="subcellular location">
    <subcellularLocation>
        <location evidence="1">Mitochondrion membrane</location>
        <topology evidence="1">Multi-pass membrane protein</topology>
    </subcellularLocation>
</comment>
<keyword evidence="7" id="KW-0496">Mitochondrion</keyword>
<evidence type="ECO:0000256" key="2">
    <source>
        <dbReference type="ARBA" id="ARBA00006375"/>
    </source>
</evidence>
<dbReference type="SUPFAM" id="SSF103506">
    <property type="entry name" value="Mitochondrial carrier"/>
    <property type="match status" value="1"/>
</dbReference>
<dbReference type="PANTHER" id="PTHR45788">
    <property type="entry name" value="SUCCINATE/FUMARATE MITOCHONDRIAL TRANSPORTER-RELATED"/>
    <property type="match status" value="1"/>
</dbReference>